<dbReference type="Proteomes" id="UP001201701">
    <property type="component" value="Unassembled WGS sequence"/>
</dbReference>
<dbReference type="Gene3D" id="3.40.50.300">
    <property type="entry name" value="P-loop containing nucleotide triphosphate hydrolases"/>
    <property type="match status" value="2"/>
</dbReference>
<comment type="caution">
    <text evidence="7">The sequence shown here is derived from an EMBL/GenBank/DDBJ whole genome shotgun (WGS) entry which is preliminary data.</text>
</comment>
<evidence type="ECO:0000313" key="8">
    <source>
        <dbReference type="Proteomes" id="UP001201701"/>
    </source>
</evidence>
<accession>A0ABS9QJF7</accession>
<dbReference type="InterPro" id="IPR014001">
    <property type="entry name" value="Helicase_ATP-bd"/>
</dbReference>
<gene>
    <name evidence="7" type="ORF">L4923_21175</name>
</gene>
<feature type="non-terminal residue" evidence="7">
    <location>
        <position position="326"/>
    </location>
</feature>
<dbReference type="PROSITE" id="PS51194">
    <property type="entry name" value="HELICASE_CTER"/>
    <property type="match status" value="1"/>
</dbReference>
<evidence type="ECO:0000259" key="5">
    <source>
        <dbReference type="PROSITE" id="PS51192"/>
    </source>
</evidence>
<dbReference type="InterPro" id="IPR027417">
    <property type="entry name" value="P-loop_NTPase"/>
</dbReference>
<dbReference type="InterPro" id="IPR001650">
    <property type="entry name" value="Helicase_C-like"/>
</dbReference>
<dbReference type="PANTHER" id="PTHR43519:SF1">
    <property type="entry name" value="ATP-DEPENDENT RNA HELICASE HRPB"/>
    <property type="match status" value="1"/>
</dbReference>
<keyword evidence="2" id="KW-0378">Hydrolase</keyword>
<evidence type="ECO:0000256" key="4">
    <source>
        <dbReference type="ARBA" id="ARBA00022840"/>
    </source>
</evidence>
<dbReference type="EMBL" id="JAKREW010000026">
    <property type="protein sequence ID" value="MCG7507552.1"/>
    <property type="molecule type" value="Genomic_DNA"/>
</dbReference>
<keyword evidence="8" id="KW-1185">Reference proteome</keyword>
<feature type="domain" description="Helicase C-terminal" evidence="6">
    <location>
        <begin position="206"/>
        <end position="326"/>
    </location>
</feature>
<keyword evidence="1" id="KW-0547">Nucleotide-binding</keyword>
<name>A0ABS9QJF7_9HYPH</name>
<evidence type="ECO:0000259" key="6">
    <source>
        <dbReference type="PROSITE" id="PS51194"/>
    </source>
</evidence>
<dbReference type="SMART" id="SM00490">
    <property type="entry name" value="HELICc"/>
    <property type="match status" value="1"/>
</dbReference>
<dbReference type="CDD" id="cd18791">
    <property type="entry name" value="SF2_C_RHA"/>
    <property type="match status" value="1"/>
</dbReference>
<dbReference type="SUPFAM" id="SSF52540">
    <property type="entry name" value="P-loop containing nucleoside triphosphate hydrolases"/>
    <property type="match status" value="1"/>
</dbReference>
<dbReference type="RefSeq" id="WP_239368811.1">
    <property type="nucleotide sequence ID" value="NZ_JAKREW010000026.1"/>
</dbReference>
<dbReference type="Pfam" id="PF00270">
    <property type="entry name" value="DEAD"/>
    <property type="match status" value="1"/>
</dbReference>
<protein>
    <submittedName>
        <fullName evidence="7">DEAD/DEAH box helicase</fullName>
    </submittedName>
</protein>
<sequence>MNAPRLPDLPVTAVLPALNGALETDTSAVLVAPPGAGKTTLVPLALLDASWLKSGKIVLLEPRRLAARAAARRMAALLGEEPGGTVGYAMRMENRTSANTRILVVTEGVLARMILDDPELPGVSAVIFDEFHERSLDGDFGLALALDVQGALRPDLRLLVMSATLDGARVAKLLSGAPVIESEGRSFPVEIRYEERPAGVPIEEATAKAIRTALADETGSVLAFLPGQREIERTATQLEGRVSADTDVVPLYGQLDGKAQDAAIRPAAQGRRKVVLATAIAETSITIDGVRVVIDSGLSRLPKYEPASGLTRLETVRASRASADQR</sequence>
<dbReference type="Pfam" id="PF00271">
    <property type="entry name" value="Helicase_C"/>
    <property type="match status" value="1"/>
</dbReference>
<dbReference type="GO" id="GO:0004386">
    <property type="term" value="F:helicase activity"/>
    <property type="evidence" value="ECO:0007669"/>
    <property type="project" value="UniProtKB-KW"/>
</dbReference>
<evidence type="ECO:0000313" key="7">
    <source>
        <dbReference type="EMBL" id="MCG7507552.1"/>
    </source>
</evidence>
<dbReference type="InterPro" id="IPR049614">
    <property type="entry name" value="HrpB_DEXH"/>
</dbReference>
<keyword evidence="3 7" id="KW-0347">Helicase</keyword>
<reference evidence="7 8" key="1">
    <citation type="submission" date="2022-02" db="EMBL/GenBank/DDBJ databases">
        <title>Draft genome sequence of Mezorhizobium retamae strain IRAMC:0171 isolated from Retama raetam nodules.</title>
        <authorList>
            <person name="Bengaied R."/>
            <person name="Sbissi I."/>
            <person name="Huber K."/>
            <person name="Ghodbane F."/>
            <person name="Nouioui I."/>
            <person name="Tarhouni M."/>
            <person name="Gtari M."/>
        </authorList>
    </citation>
    <scope>NUCLEOTIDE SEQUENCE [LARGE SCALE GENOMIC DNA]</scope>
    <source>
        <strain evidence="7 8">IRAMC:0171</strain>
    </source>
</reference>
<proteinExistence type="predicted"/>
<dbReference type="PROSITE" id="PS51192">
    <property type="entry name" value="HELICASE_ATP_BIND_1"/>
    <property type="match status" value="1"/>
</dbReference>
<dbReference type="SMART" id="SM00487">
    <property type="entry name" value="DEXDc"/>
    <property type="match status" value="1"/>
</dbReference>
<organism evidence="7 8">
    <name type="scientific">Mesorhizobium retamae</name>
    <dbReference type="NCBI Taxonomy" id="2912854"/>
    <lineage>
        <taxon>Bacteria</taxon>
        <taxon>Pseudomonadati</taxon>
        <taxon>Pseudomonadota</taxon>
        <taxon>Alphaproteobacteria</taxon>
        <taxon>Hyphomicrobiales</taxon>
        <taxon>Phyllobacteriaceae</taxon>
        <taxon>Mesorhizobium</taxon>
    </lineage>
</organism>
<feature type="domain" description="Helicase ATP-binding" evidence="5">
    <location>
        <begin position="19"/>
        <end position="183"/>
    </location>
</feature>
<dbReference type="CDD" id="cd17990">
    <property type="entry name" value="DEXHc_HrpB"/>
    <property type="match status" value="1"/>
</dbReference>
<keyword evidence="4" id="KW-0067">ATP-binding</keyword>
<evidence type="ECO:0000256" key="1">
    <source>
        <dbReference type="ARBA" id="ARBA00022741"/>
    </source>
</evidence>
<evidence type="ECO:0000256" key="3">
    <source>
        <dbReference type="ARBA" id="ARBA00022806"/>
    </source>
</evidence>
<evidence type="ECO:0000256" key="2">
    <source>
        <dbReference type="ARBA" id="ARBA00022801"/>
    </source>
</evidence>
<dbReference type="PANTHER" id="PTHR43519">
    <property type="entry name" value="ATP-DEPENDENT RNA HELICASE HRPB"/>
    <property type="match status" value="1"/>
</dbReference>
<dbReference type="InterPro" id="IPR011545">
    <property type="entry name" value="DEAD/DEAH_box_helicase_dom"/>
</dbReference>